<gene>
    <name evidence="4" type="ORF">DC20_14925</name>
</gene>
<reference evidence="4 5" key="1">
    <citation type="submission" date="2015-08" db="EMBL/GenBank/DDBJ databases">
        <title>Complete genome sequence of Rufibacter tibetensis strain 1351t, a radiation-resistant bacterium from tibet plateau.</title>
        <authorList>
            <person name="Dai J."/>
        </authorList>
    </citation>
    <scope>NUCLEOTIDE SEQUENCE [LARGE SCALE GENOMIC DNA]</scope>
    <source>
        <strain evidence="4 5">1351</strain>
    </source>
</reference>
<organism evidence="4 5">
    <name type="scientific">Rufibacter tibetensis</name>
    <dbReference type="NCBI Taxonomy" id="512763"/>
    <lineage>
        <taxon>Bacteria</taxon>
        <taxon>Pseudomonadati</taxon>
        <taxon>Bacteroidota</taxon>
        <taxon>Cytophagia</taxon>
        <taxon>Cytophagales</taxon>
        <taxon>Hymenobacteraceae</taxon>
        <taxon>Rufibacter</taxon>
    </lineage>
</organism>
<feature type="DNA-binding region" description="H-T-H motif" evidence="2">
    <location>
        <begin position="28"/>
        <end position="47"/>
    </location>
</feature>
<name>A0A0P0C558_9BACT</name>
<dbReference type="PANTHER" id="PTHR30055:SF207">
    <property type="entry name" value="HTH-TYPE TRANSCRIPTIONAL REPRESSOR FATR"/>
    <property type="match status" value="1"/>
</dbReference>
<evidence type="ECO:0000256" key="1">
    <source>
        <dbReference type="ARBA" id="ARBA00023125"/>
    </source>
</evidence>
<dbReference type="SUPFAM" id="SSF48498">
    <property type="entry name" value="Tetracyclin repressor-like, C-terminal domain"/>
    <property type="match status" value="1"/>
</dbReference>
<dbReference type="Proteomes" id="UP000061382">
    <property type="component" value="Chromosome"/>
</dbReference>
<dbReference type="SUPFAM" id="SSF46689">
    <property type="entry name" value="Homeodomain-like"/>
    <property type="match status" value="1"/>
</dbReference>
<feature type="domain" description="HTH tetR-type" evidence="3">
    <location>
        <begin position="5"/>
        <end position="65"/>
    </location>
</feature>
<proteinExistence type="predicted"/>
<sequence length="190" mass="22356">MEIIAEKKKAILESTLKLIKENGFHGTPMSLVAKRAGVAAGTIYHYFDSKDTLIMELFTYTQNQVQQAMERNLRDDMGLKESFFLRWISRCQFYIQNPNVLFFIEQFVNSPYYPRCPQEQEERVQNEIRQFIKLAQQHGILRDLDYRLMAIMIHSSIMTAAKVHLDGKVQLTDKEFNQLAQMVWDSIRKL</sequence>
<dbReference type="PROSITE" id="PS50977">
    <property type="entry name" value="HTH_TETR_2"/>
    <property type="match status" value="1"/>
</dbReference>
<keyword evidence="5" id="KW-1185">Reference proteome</keyword>
<dbReference type="STRING" id="512763.DC20_14925"/>
<dbReference type="Gene3D" id="1.10.357.10">
    <property type="entry name" value="Tetracycline Repressor, domain 2"/>
    <property type="match status" value="1"/>
</dbReference>
<dbReference type="PATRIC" id="fig|512763.3.peg.3284"/>
<keyword evidence="1 2" id="KW-0238">DNA-binding</keyword>
<evidence type="ECO:0000313" key="5">
    <source>
        <dbReference type="Proteomes" id="UP000061382"/>
    </source>
</evidence>
<dbReference type="InterPro" id="IPR009057">
    <property type="entry name" value="Homeodomain-like_sf"/>
</dbReference>
<dbReference type="EMBL" id="CP012643">
    <property type="protein sequence ID" value="ALJ00034.1"/>
    <property type="molecule type" value="Genomic_DNA"/>
</dbReference>
<dbReference type="InterPro" id="IPR036271">
    <property type="entry name" value="Tet_transcr_reg_TetR-rel_C_sf"/>
</dbReference>
<dbReference type="Pfam" id="PF00440">
    <property type="entry name" value="TetR_N"/>
    <property type="match status" value="1"/>
</dbReference>
<dbReference type="InterPro" id="IPR050109">
    <property type="entry name" value="HTH-type_TetR-like_transc_reg"/>
</dbReference>
<dbReference type="PANTHER" id="PTHR30055">
    <property type="entry name" value="HTH-TYPE TRANSCRIPTIONAL REGULATOR RUTR"/>
    <property type="match status" value="1"/>
</dbReference>
<dbReference type="OrthoDB" id="6430772at2"/>
<dbReference type="Pfam" id="PF22604">
    <property type="entry name" value="TetR_HI_0893_C"/>
    <property type="match status" value="1"/>
</dbReference>
<dbReference type="InterPro" id="IPR001647">
    <property type="entry name" value="HTH_TetR"/>
</dbReference>
<dbReference type="PRINTS" id="PR00455">
    <property type="entry name" value="HTHTETR"/>
</dbReference>
<evidence type="ECO:0000259" key="3">
    <source>
        <dbReference type="PROSITE" id="PS50977"/>
    </source>
</evidence>
<dbReference type="GO" id="GO:0000976">
    <property type="term" value="F:transcription cis-regulatory region binding"/>
    <property type="evidence" value="ECO:0007669"/>
    <property type="project" value="TreeGrafter"/>
</dbReference>
<accession>A0A0P0C558</accession>
<evidence type="ECO:0000256" key="2">
    <source>
        <dbReference type="PROSITE-ProRule" id="PRU00335"/>
    </source>
</evidence>
<dbReference type="AlphaFoldDB" id="A0A0P0C558"/>
<protein>
    <recommendedName>
        <fullName evidence="3">HTH tetR-type domain-containing protein</fullName>
    </recommendedName>
</protein>
<dbReference type="InterPro" id="IPR054422">
    <property type="entry name" value="TetR-like_HI_0893_C"/>
</dbReference>
<evidence type="ECO:0000313" key="4">
    <source>
        <dbReference type="EMBL" id="ALJ00034.1"/>
    </source>
</evidence>
<dbReference type="KEGG" id="rti:DC20_14925"/>
<dbReference type="GO" id="GO:0003700">
    <property type="term" value="F:DNA-binding transcription factor activity"/>
    <property type="evidence" value="ECO:0007669"/>
    <property type="project" value="TreeGrafter"/>
</dbReference>
<dbReference type="RefSeq" id="WP_062544569.1">
    <property type="nucleotide sequence ID" value="NZ_CP012643.1"/>
</dbReference>